<keyword evidence="1" id="KW-0472">Membrane</keyword>
<dbReference type="Gene3D" id="1.10.10.1940">
    <property type="match status" value="1"/>
</dbReference>
<dbReference type="PANTHER" id="PTHR46707">
    <property type="entry name" value="PROTEIN CBG07468"/>
    <property type="match status" value="1"/>
</dbReference>
<evidence type="ECO:0000256" key="1">
    <source>
        <dbReference type="SAM" id="Phobius"/>
    </source>
</evidence>
<keyword evidence="3" id="KW-1185">Reference proteome</keyword>
<organism evidence="3 4">
    <name type="scientific">Angiostrongylus cantonensis</name>
    <name type="common">Rat lungworm</name>
    <dbReference type="NCBI Taxonomy" id="6313"/>
    <lineage>
        <taxon>Eukaryota</taxon>
        <taxon>Metazoa</taxon>
        <taxon>Ecdysozoa</taxon>
        <taxon>Nematoda</taxon>
        <taxon>Chromadorea</taxon>
        <taxon>Rhabditida</taxon>
        <taxon>Rhabditina</taxon>
        <taxon>Rhabditomorpha</taxon>
        <taxon>Strongyloidea</taxon>
        <taxon>Metastrongylidae</taxon>
        <taxon>Angiostrongylus</taxon>
    </lineage>
</organism>
<dbReference type="Proteomes" id="UP000035642">
    <property type="component" value="Unassembled WGS sequence"/>
</dbReference>
<dbReference type="AlphaFoldDB" id="A0A0K0DQM4"/>
<reference evidence="4" key="2">
    <citation type="submission" date="2017-02" db="UniProtKB">
        <authorList>
            <consortium name="WormBaseParasite"/>
        </authorList>
    </citation>
    <scope>IDENTIFICATION</scope>
</reference>
<name>A0A0K0DQM4_ANGCA</name>
<evidence type="ECO:0000313" key="4">
    <source>
        <dbReference type="WBParaSite" id="ACAC_0001406301-mRNA-1"/>
    </source>
</evidence>
<keyword evidence="1" id="KW-1133">Transmembrane helix</keyword>
<evidence type="ECO:0000259" key="2">
    <source>
        <dbReference type="Pfam" id="PF01549"/>
    </source>
</evidence>
<protein>
    <submittedName>
        <fullName evidence="4">ShKT domain-containing protein</fullName>
    </submittedName>
</protein>
<dbReference type="PANTHER" id="PTHR46707:SF1">
    <property type="entry name" value="COEXPRESSED WITH POLYCYSTINS-RELATED"/>
    <property type="match status" value="1"/>
</dbReference>
<dbReference type="InterPro" id="IPR003582">
    <property type="entry name" value="ShKT_dom"/>
</dbReference>
<feature type="domain" description="ShKT" evidence="2">
    <location>
        <begin position="34"/>
        <end position="65"/>
    </location>
</feature>
<feature type="transmembrane region" description="Helical" evidence="1">
    <location>
        <begin position="29"/>
        <end position="49"/>
    </location>
</feature>
<reference evidence="3" key="1">
    <citation type="submission" date="2012-09" db="EMBL/GenBank/DDBJ databases">
        <authorList>
            <person name="Martin A.A."/>
        </authorList>
    </citation>
    <scope>NUCLEOTIDE SEQUENCE</scope>
</reference>
<proteinExistence type="predicted"/>
<evidence type="ECO:0000313" key="3">
    <source>
        <dbReference type="Proteomes" id="UP000035642"/>
    </source>
</evidence>
<sequence length="65" mass="7835">MVRDARENLDIDVRRNWLLNRSYYKKRRLISLFSCSLWVANGFCTSTFYTEEKKRQYCGKACNLC</sequence>
<accession>A0A0K0DQM4</accession>
<keyword evidence="1" id="KW-0812">Transmembrane</keyword>
<dbReference type="Pfam" id="PF01549">
    <property type="entry name" value="ShK"/>
    <property type="match status" value="1"/>
</dbReference>
<dbReference type="WBParaSite" id="ACAC_0001406301-mRNA-1">
    <property type="protein sequence ID" value="ACAC_0001406301-mRNA-1"/>
    <property type="gene ID" value="ACAC_0001406301"/>
</dbReference>